<keyword evidence="5 7" id="KW-0648">Protein biosynthesis</keyword>
<comment type="catalytic activity">
    <reaction evidence="7">
        <text>N-terminal N-formyl-L-methionyl-[peptide] + H2O = N-terminal L-methionyl-[peptide] + formate</text>
        <dbReference type="Rhea" id="RHEA:24420"/>
        <dbReference type="Rhea" id="RHEA-COMP:10639"/>
        <dbReference type="Rhea" id="RHEA-COMP:10640"/>
        <dbReference type="ChEBI" id="CHEBI:15377"/>
        <dbReference type="ChEBI" id="CHEBI:15740"/>
        <dbReference type="ChEBI" id="CHEBI:49298"/>
        <dbReference type="ChEBI" id="CHEBI:64731"/>
        <dbReference type="EC" id="3.5.1.88"/>
    </reaction>
</comment>
<dbReference type="EC" id="3.5.1.88" evidence="2 7"/>
<dbReference type="OrthoDB" id="276063at2759"/>
<evidence type="ECO:0000256" key="2">
    <source>
        <dbReference type="ARBA" id="ARBA00012175"/>
    </source>
</evidence>
<dbReference type="GO" id="GO:0006412">
    <property type="term" value="P:translation"/>
    <property type="evidence" value="ECO:0007669"/>
    <property type="project" value="UniProtKB-KW"/>
</dbReference>
<dbReference type="SUPFAM" id="SSF56420">
    <property type="entry name" value="Peptide deformylase"/>
    <property type="match status" value="1"/>
</dbReference>
<dbReference type="EMBL" id="QEAO01000081">
    <property type="protein sequence ID" value="TPX30253.1"/>
    <property type="molecule type" value="Genomic_DNA"/>
</dbReference>
<dbReference type="STRING" id="1806994.A0A507BYA2"/>
<evidence type="ECO:0000256" key="4">
    <source>
        <dbReference type="ARBA" id="ARBA00022801"/>
    </source>
</evidence>
<dbReference type="RefSeq" id="XP_031021953.1">
    <property type="nucleotide sequence ID" value="XM_031172069.1"/>
</dbReference>
<dbReference type="Proteomes" id="UP000319731">
    <property type="component" value="Unassembled WGS sequence"/>
</dbReference>
<dbReference type="GO" id="GO:0046872">
    <property type="term" value="F:metal ion binding"/>
    <property type="evidence" value="ECO:0007669"/>
    <property type="project" value="UniProtKB-KW"/>
</dbReference>
<keyword evidence="9" id="KW-1185">Reference proteome</keyword>
<keyword evidence="4 7" id="KW-0378">Hydrolase</keyword>
<comment type="function">
    <text evidence="6 7">Removes the formyl group from the N-terminal Met of newly synthesized proteins.</text>
</comment>
<evidence type="ECO:0000256" key="3">
    <source>
        <dbReference type="ARBA" id="ARBA00022723"/>
    </source>
</evidence>
<dbReference type="PANTHER" id="PTHR10458:SF2">
    <property type="entry name" value="PEPTIDE DEFORMYLASE, MITOCHONDRIAL"/>
    <property type="match status" value="1"/>
</dbReference>
<name>A0A507BYA2_9FUNG</name>
<gene>
    <name evidence="8" type="ORF">SmJEL517_g06143</name>
</gene>
<evidence type="ECO:0000256" key="1">
    <source>
        <dbReference type="ARBA" id="ARBA00010759"/>
    </source>
</evidence>
<comment type="caution">
    <text evidence="8">The sequence shown here is derived from an EMBL/GenBank/DDBJ whole genome shotgun (WGS) entry which is preliminary data.</text>
</comment>
<evidence type="ECO:0000256" key="5">
    <source>
        <dbReference type="ARBA" id="ARBA00022917"/>
    </source>
</evidence>
<evidence type="ECO:0000256" key="6">
    <source>
        <dbReference type="ARBA" id="ARBA00037114"/>
    </source>
</evidence>
<protein>
    <recommendedName>
        <fullName evidence="2 7">Peptide deformylase</fullName>
        <ecNumber evidence="2 7">3.5.1.88</ecNumber>
    </recommendedName>
</protein>
<dbReference type="Gene3D" id="3.90.45.10">
    <property type="entry name" value="Peptide deformylase"/>
    <property type="match status" value="1"/>
</dbReference>
<dbReference type="PANTHER" id="PTHR10458">
    <property type="entry name" value="PEPTIDE DEFORMYLASE"/>
    <property type="match status" value="1"/>
</dbReference>
<dbReference type="AlphaFoldDB" id="A0A507BYA2"/>
<evidence type="ECO:0000313" key="9">
    <source>
        <dbReference type="Proteomes" id="UP000319731"/>
    </source>
</evidence>
<organism evidence="8 9">
    <name type="scientific">Synchytrium microbalum</name>
    <dbReference type="NCBI Taxonomy" id="1806994"/>
    <lineage>
        <taxon>Eukaryota</taxon>
        <taxon>Fungi</taxon>
        <taxon>Fungi incertae sedis</taxon>
        <taxon>Chytridiomycota</taxon>
        <taxon>Chytridiomycota incertae sedis</taxon>
        <taxon>Chytridiomycetes</taxon>
        <taxon>Synchytriales</taxon>
        <taxon>Synchytriaceae</taxon>
        <taxon>Synchytrium</taxon>
    </lineage>
</organism>
<dbReference type="GO" id="GO:0005739">
    <property type="term" value="C:mitochondrion"/>
    <property type="evidence" value="ECO:0007669"/>
    <property type="project" value="TreeGrafter"/>
</dbReference>
<reference evidence="8 9" key="1">
    <citation type="journal article" date="2019" name="Sci. Rep.">
        <title>Comparative genomics of chytrid fungi reveal insights into the obligate biotrophic and pathogenic lifestyle of Synchytrium endobioticum.</title>
        <authorList>
            <person name="van de Vossenberg B.T.L.H."/>
            <person name="Warris S."/>
            <person name="Nguyen H.D.T."/>
            <person name="van Gent-Pelzer M.P.E."/>
            <person name="Joly D.L."/>
            <person name="van de Geest H.C."/>
            <person name="Bonants P.J.M."/>
            <person name="Smith D.S."/>
            <person name="Levesque C.A."/>
            <person name="van der Lee T.A.J."/>
        </authorList>
    </citation>
    <scope>NUCLEOTIDE SEQUENCE [LARGE SCALE GENOMIC DNA]</scope>
    <source>
        <strain evidence="8 9">JEL517</strain>
    </source>
</reference>
<proteinExistence type="inferred from homology"/>
<dbReference type="GeneID" id="42007366"/>
<accession>A0A507BYA2</accession>
<sequence>MTTRTLLRSALNLVRLKGFAPTPEVLRTGHPLLRIPADDVSKVDLTSPRFLKTVDTMKRVFDGTPNLLGLSAPQIGQSIKLFAIQITDAKLIRDKKVDAAMPLTFYVNPKLTILDRDQKSKWAAEYESCESIPNYNALVRRAQLVRLDAWDLQGNLNGLFCWNVLILGSRVREGMQEEEEGMWCSMEVAEVKHVVKLLVALS</sequence>
<comment type="similarity">
    <text evidence="1 7">Belongs to the polypeptide deformylase family.</text>
</comment>
<dbReference type="Pfam" id="PF01327">
    <property type="entry name" value="Pep_deformylase"/>
    <property type="match status" value="1"/>
</dbReference>
<dbReference type="InterPro" id="IPR036821">
    <property type="entry name" value="Peptide_deformylase_sf"/>
</dbReference>
<dbReference type="GO" id="GO:0042586">
    <property type="term" value="F:peptide deformylase activity"/>
    <property type="evidence" value="ECO:0007669"/>
    <property type="project" value="UniProtKB-EC"/>
</dbReference>
<evidence type="ECO:0000256" key="7">
    <source>
        <dbReference type="RuleBase" id="RU362111"/>
    </source>
</evidence>
<dbReference type="InterPro" id="IPR023635">
    <property type="entry name" value="Peptide_deformylase"/>
</dbReference>
<keyword evidence="3 7" id="KW-0479">Metal-binding</keyword>
<evidence type="ECO:0000313" key="8">
    <source>
        <dbReference type="EMBL" id="TPX30253.1"/>
    </source>
</evidence>